<dbReference type="InterPro" id="IPR021109">
    <property type="entry name" value="Peptidase_aspartic_dom_sf"/>
</dbReference>
<reference evidence="2 3" key="1">
    <citation type="journal article" date="2019" name="Genome Biol. Evol.">
        <title>Insights into the evolution of the New World diploid cottons (Gossypium, subgenus Houzingenia) based on genome sequencing.</title>
        <authorList>
            <person name="Grover C.E."/>
            <person name="Arick M.A. 2nd"/>
            <person name="Thrash A."/>
            <person name="Conover J.L."/>
            <person name="Sanders W.S."/>
            <person name="Peterson D.G."/>
            <person name="Frelichowski J.E."/>
            <person name="Scheffler J.A."/>
            <person name="Scheffler B.E."/>
            <person name="Wendel J.F."/>
        </authorList>
    </citation>
    <scope>NUCLEOTIDE SEQUENCE [LARGE SCALE GENOMIC DNA]</scope>
    <source>
        <strain evidence="2">157</strain>
        <tissue evidence="2">Leaf</tissue>
    </source>
</reference>
<sequence length="362" mass="40676">MRETLEVVLTHMEELREDSKEFLMDTLRSTSDKLTVREEALEALVTAMKEEIAELKGELTIYKAVLGSGMLASGPKQHNMDVPKPEKFKGARFAREVDNFLWELEQYFRATSIEDDATKVNTASIYFIDVAFLWWRCRSTDEKCGGTAIGTWEDELMLQISDLNNKEAFYWFEDGLKMWAKQELRLLGITDLTIAMAEEKNFYDVGGRKFDNSDASKPKPRLKGNGGGDKDQTEKNGEAPMKKAAFNAIKAREEDDDDTKSLGTILGSVKDKTSNGLMFVDIIIVGRRLNTLIDTGASDLFMSKEMAKELGLKIEEDSGRIKTVNSESIPITGLGKGVELKLGEWTCKATIKVIPLDDYDFV</sequence>
<name>A0A7J8NF64_9ROSI</name>
<evidence type="ECO:0008006" key="4">
    <source>
        <dbReference type="Google" id="ProtNLM"/>
    </source>
</evidence>
<feature type="compositionally biased region" description="Basic and acidic residues" evidence="1">
    <location>
        <begin position="228"/>
        <end position="241"/>
    </location>
</feature>
<keyword evidence="3" id="KW-1185">Reference proteome</keyword>
<evidence type="ECO:0000256" key="1">
    <source>
        <dbReference type="SAM" id="MobiDB-lite"/>
    </source>
</evidence>
<comment type="caution">
    <text evidence="2">The sequence shown here is derived from an EMBL/GenBank/DDBJ whole genome shotgun (WGS) entry which is preliminary data.</text>
</comment>
<dbReference type="SUPFAM" id="SSF50630">
    <property type="entry name" value="Acid proteases"/>
    <property type="match status" value="1"/>
</dbReference>
<dbReference type="Pfam" id="PF13650">
    <property type="entry name" value="Asp_protease_2"/>
    <property type="match status" value="1"/>
</dbReference>
<feature type="region of interest" description="Disordered" evidence="1">
    <location>
        <begin position="213"/>
        <end position="241"/>
    </location>
</feature>
<dbReference type="Proteomes" id="UP000593572">
    <property type="component" value="Unassembled WGS sequence"/>
</dbReference>
<protein>
    <recommendedName>
        <fullName evidence="4">Peptidase A2 domain-containing protein</fullName>
    </recommendedName>
</protein>
<dbReference type="CDD" id="cd00303">
    <property type="entry name" value="retropepsin_like"/>
    <property type="match status" value="1"/>
</dbReference>
<organism evidence="2 3">
    <name type="scientific">Gossypium lobatum</name>
    <dbReference type="NCBI Taxonomy" id="34289"/>
    <lineage>
        <taxon>Eukaryota</taxon>
        <taxon>Viridiplantae</taxon>
        <taxon>Streptophyta</taxon>
        <taxon>Embryophyta</taxon>
        <taxon>Tracheophyta</taxon>
        <taxon>Spermatophyta</taxon>
        <taxon>Magnoliopsida</taxon>
        <taxon>eudicotyledons</taxon>
        <taxon>Gunneridae</taxon>
        <taxon>Pentapetalae</taxon>
        <taxon>rosids</taxon>
        <taxon>malvids</taxon>
        <taxon>Malvales</taxon>
        <taxon>Malvaceae</taxon>
        <taxon>Malvoideae</taxon>
        <taxon>Gossypium</taxon>
    </lineage>
</organism>
<dbReference type="AlphaFoldDB" id="A0A7J8NF64"/>
<dbReference type="EMBL" id="JABEZX010198515">
    <property type="protein sequence ID" value="MBA0575492.1"/>
    <property type="molecule type" value="Genomic_DNA"/>
</dbReference>
<feature type="non-terminal residue" evidence="2">
    <location>
        <position position="362"/>
    </location>
</feature>
<evidence type="ECO:0000313" key="3">
    <source>
        <dbReference type="Proteomes" id="UP000593572"/>
    </source>
</evidence>
<accession>A0A7J8NF64</accession>
<dbReference type="Gene3D" id="2.40.70.10">
    <property type="entry name" value="Acid Proteases"/>
    <property type="match status" value="1"/>
</dbReference>
<gene>
    <name evidence="2" type="ORF">Golob_027465</name>
</gene>
<evidence type="ECO:0000313" key="2">
    <source>
        <dbReference type="EMBL" id="MBA0575492.1"/>
    </source>
</evidence>
<proteinExistence type="predicted"/>